<comment type="caution">
    <text evidence="4">The sequence shown here is derived from an EMBL/GenBank/DDBJ whole genome shotgun (WGS) entry which is preliminary data.</text>
</comment>
<dbReference type="EMBL" id="PXOA01000579">
    <property type="protein sequence ID" value="RFU74044.1"/>
    <property type="molecule type" value="Genomic_DNA"/>
</dbReference>
<dbReference type="Gene3D" id="3.30.9.10">
    <property type="entry name" value="D-Amino Acid Oxidase, subunit A, domain 2"/>
    <property type="match status" value="1"/>
</dbReference>
<dbReference type="Proteomes" id="UP000266272">
    <property type="component" value="Unassembled WGS sequence"/>
</dbReference>
<organism evidence="4 5">
    <name type="scientific">Trichoderma arundinaceum</name>
    <dbReference type="NCBI Taxonomy" id="490622"/>
    <lineage>
        <taxon>Eukaryota</taxon>
        <taxon>Fungi</taxon>
        <taxon>Dikarya</taxon>
        <taxon>Ascomycota</taxon>
        <taxon>Pezizomycotina</taxon>
        <taxon>Sordariomycetes</taxon>
        <taxon>Hypocreomycetidae</taxon>
        <taxon>Hypocreales</taxon>
        <taxon>Hypocreaceae</taxon>
        <taxon>Trichoderma</taxon>
    </lineage>
</organism>
<protein>
    <submittedName>
        <fullName evidence="4">Kynurenine 3-monooxygenase</fullName>
    </submittedName>
</protein>
<reference evidence="4 5" key="1">
    <citation type="journal article" date="2018" name="PLoS Pathog.">
        <title>Evolution of structural diversity of trichothecenes, a family of toxins produced by plant pathogenic and entomopathogenic fungi.</title>
        <authorList>
            <person name="Proctor R.H."/>
            <person name="McCormick S.P."/>
            <person name="Kim H.S."/>
            <person name="Cardoza R.E."/>
            <person name="Stanley A.M."/>
            <person name="Lindo L."/>
            <person name="Kelly A."/>
            <person name="Brown D.W."/>
            <person name="Lee T."/>
            <person name="Vaughan M.M."/>
            <person name="Alexander N.J."/>
            <person name="Busman M."/>
            <person name="Gutierrez S."/>
        </authorList>
    </citation>
    <scope>NUCLEOTIDE SEQUENCE [LARGE SCALE GENOMIC DNA]</scope>
    <source>
        <strain evidence="4 5">IBT 40837</strain>
    </source>
</reference>
<gene>
    <name evidence="4" type="ORF">TARUN_8210</name>
</gene>
<dbReference type="InterPro" id="IPR050493">
    <property type="entry name" value="FAD-dep_Monooxygenase_BioMet"/>
</dbReference>
<dbReference type="GO" id="GO:0004497">
    <property type="term" value="F:monooxygenase activity"/>
    <property type="evidence" value="ECO:0007669"/>
    <property type="project" value="UniProtKB-KW"/>
</dbReference>
<keyword evidence="2" id="KW-0560">Oxidoreductase</keyword>
<evidence type="ECO:0000256" key="2">
    <source>
        <dbReference type="ARBA" id="ARBA00023002"/>
    </source>
</evidence>
<dbReference type="OrthoDB" id="16820at2759"/>
<keyword evidence="5" id="KW-1185">Reference proteome</keyword>
<sequence>MVPSSPPSIAIIGGGISGPALALSLKKHHGITSTIYELQPDRDERGVNIALAPNAVRVLQHLGVYHEVYEDGFSYEELSISNAKSQYLATVMQGKRDNFVDILFEDGSKASANFVIGADGVHSRVRDLIMDAKMDYSRFMGIIGMAVLKEMIHESVNNVTLPNFIFGET</sequence>
<dbReference type="PANTHER" id="PTHR13789:SF309">
    <property type="entry name" value="PUTATIVE (AFU_ORTHOLOGUE AFUA_6G14510)-RELATED"/>
    <property type="match status" value="1"/>
</dbReference>
<dbReference type="PANTHER" id="PTHR13789">
    <property type="entry name" value="MONOOXYGENASE"/>
    <property type="match status" value="1"/>
</dbReference>
<dbReference type="InterPro" id="IPR036188">
    <property type="entry name" value="FAD/NAD-bd_sf"/>
</dbReference>
<evidence type="ECO:0000313" key="5">
    <source>
        <dbReference type="Proteomes" id="UP000266272"/>
    </source>
</evidence>
<proteinExistence type="inferred from homology"/>
<evidence type="ECO:0000313" key="4">
    <source>
        <dbReference type="EMBL" id="RFU74044.1"/>
    </source>
</evidence>
<dbReference type="STRING" id="490622.A0A395NDK7"/>
<accession>A0A395NDK7</accession>
<name>A0A395NDK7_TRIAR</name>
<dbReference type="AlphaFoldDB" id="A0A395NDK7"/>
<dbReference type="Gene3D" id="3.50.50.60">
    <property type="entry name" value="FAD/NAD(P)-binding domain"/>
    <property type="match status" value="2"/>
</dbReference>
<evidence type="ECO:0000256" key="1">
    <source>
        <dbReference type="ARBA" id="ARBA00007992"/>
    </source>
</evidence>
<dbReference type="SUPFAM" id="SSF51905">
    <property type="entry name" value="FAD/NAD(P)-binding domain"/>
    <property type="match status" value="1"/>
</dbReference>
<comment type="similarity">
    <text evidence="1">Belongs to the paxM FAD-dependent monooxygenase family.</text>
</comment>
<evidence type="ECO:0000256" key="3">
    <source>
        <dbReference type="ARBA" id="ARBA00023033"/>
    </source>
</evidence>
<keyword evidence="3 4" id="KW-0503">Monooxygenase</keyword>